<evidence type="ECO:0000313" key="2">
    <source>
        <dbReference type="Proteomes" id="UP001595556"/>
    </source>
</evidence>
<comment type="caution">
    <text evidence="1">The sequence shown here is derived from an EMBL/GenBank/DDBJ whole genome shotgun (WGS) entry which is preliminary data.</text>
</comment>
<proteinExistence type="predicted"/>
<evidence type="ECO:0000313" key="1">
    <source>
        <dbReference type="EMBL" id="MFC3148069.1"/>
    </source>
</evidence>
<dbReference type="PIRSF" id="PIRSF030820">
    <property type="entry name" value="UCP030820"/>
    <property type="match status" value="1"/>
</dbReference>
<accession>A0ABV7H2D2</accession>
<dbReference type="Proteomes" id="UP001595556">
    <property type="component" value="Unassembled WGS sequence"/>
</dbReference>
<dbReference type="Pfam" id="PF06073">
    <property type="entry name" value="DUF934"/>
    <property type="match status" value="1"/>
</dbReference>
<dbReference type="RefSeq" id="WP_377303674.1">
    <property type="nucleotide sequence ID" value="NZ_CP180191.1"/>
</dbReference>
<reference evidence="2" key="1">
    <citation type="journal article" date="2019" name="Int. J. Syst. Evol. Microbiol.">
        <title>The Global Catalogue of Microorganisms (GCM) 10K type strain sequencing project: providing services to taxonomists for standard genome sequencing and annotation.</title>
        <authorList>
            <consortium name="The Broad Institute Genomics Platform"/>
            <consortium name="The Broad Institute Genome Sequencing Center for Infectious Disease"/>
            <person name="Wu L."/>
            <person name="Ma J."/>
        </authorList>
    </citation>
    <scope>NUCLEOTIDE SEQUENCE [LARGE SCALE GENOMIC DNA]</scope>
    <source>
        <strain evidence="2">KCTC 52168</strain>
    </source>
</reference>
<dbReference type="InterPro" id="IPR008318">
    <property type="entry name" value="UCP030820"/>
</dbReference>
<name>A0ABV7H2D2_9BURK</name>
<organism evidence="1 2">
    <name type="scientific">Piscinibacterium candidicorallinum</name>
    <dbReference type="NCBI Taxonomy" id="1793872"/>
    <lineage>
        <taxon>Bacteria</taxon>
        <taxon>Pseudomonadati</taxon>
        <taxon>Pseudomonadota</taxon>
        <taxon>Betaproteobacteria</taxon>
        <taxon>Burkholderiales</taxon>
        <taxon>Piscinibacterium</taxon>
    </lineage>
</organism>
<dbReference type="EMBL" id="JBHRTI010000004">
    <property type="protein sequence ID" value="MFC3148069.1"/>
    <property type="molecule type" value="Genomic_DNA"/>
</dbReference>
<protein>
    <submittedName>
        <fullName evidence="1">DUF934 domain-containing protein</fullName>
    </submittedName>
</protein>
<sequence>MSELIVNGAVVADTFVRIAAVDDLAQLPVDQDVLAPLSVWQAMPERLIDRAGRRGLLLAPDADPTQAQPFFSRLDVIAVEFPSMVDGRGFSLAYLLRTRLGWRGELRAVGPLVRDQLQMLARVGFDAMSLREGQDLHAALSSLRDFSEPYQGSADEARPLFARASLESSHV</sequence>
<gene>
    <name evidence="1" type="ORF">ACFOEN_10485</name>
</gene>
<keyword evidence="2" id="KW-1185">Reference proteome</keyword>